<evidence type="ECO:0000313" key="2">
    <source>
        <dbReference type="Proteomes" id="UP000521313"/>
    </source>
</evidence>
<dbReference type="AlphaFoldDB" id="A0A7W8D1D5"/>
<proteinExistence type="predicted"/>
<protein>
    <submittedName>
        <fullName evidence="1">Uncharacterized protein</fullName>
    </submittedName>
</protein>
<dbReference type="EMBL" id="JACHHD010000002">
    <property type="protein sequence ID" value="MBB5184278.1"/>
    <property type="molecule type" value="Genomic_DNA"/>
</dbReference>
<accession>A0A7W8D1D5</accession>
<dbReference type="Proteomes" id="UP000521313">
    <property type="component" value="Unassembled WGS sequence"/>
</dbReference>
<comment type="caution">
    <text evidence="1">The sequence shown here is derived from an EMBL/GenBank/DDBJ whole genome shotgun (WGS) entry which is preliminary data.</text>
</comment>
<organism evidence="1 2">
    <name type="scientific">Faecalicoccus acidiformans</name>
    <dbReference type="NCBI Taxonomy" id="915173"/>
    <lineage>
        <taxon>Bacteria</taxon>
        <taxon>Bacillati</taxon>
        <taxon>Bacillota</taxon>
        <taxon>Erysipelotrichia</taxon>
        <taxon>Erysipelotrichales</taxon>
        <taxon>Erysipelotrichaceae</taxon>
        <taxon>Faecalicoccus</taxon>
    </lineage>
</organism>
<sequence>MQKDKNQELWIQIHRQVKEMAKELNESAAFVFALFWLGDKAIVPVFRYDLREEDIIAILVSLITQEKRQNDRAVDWHKIFMTVLSYMDSSQLDSFLERFEDSKNWN</sequence>
<evidence type="ECO:0000313" key="1">
    <source>
        <dbReference type="EMBL" id="MBB5184278.1"/>
    </source>
</evidence>
<dbReference type="RefSeq" id="WP_183374115.1">
    <property type="nucleotide sequence ID" value="NZ_JACHHD010000002.1"/>
</dbReference>
<gene>
    <name evidence="1" type="ORF">HNQ43_000313</name>
</gene>
<reference evidence="1 2" key="1">
    <citation type="submission" date="2020-08" db="EMBL/GenBank/DDBJ databases">
        <title>Genomic Encyclopedia of Type Strains, Phase IV (KMG-IV): sequencing the most valuable type-strain genomes for metagenomic binning, comparative biology and taxonomic classification.</title>
        <authorList>
            <person name="Goeker M."/>
        </authorList>
    </citation>
    <scope>NUCLEOTIDE SEQUENCE [LARGE SCALE GENOMIC DNA]</scope>
    <source>
        <strain evidence="1 2">DSM 26963</strain>
    </source>
</reference>
<name>A0A7W8D1D5_9FIRM</name>